<dbReference type="AlphaFoldDB" id="A0A5S4ZS58"/>
<accession>A0A5S4ZS58</accession>
<comment type="caution">
    <text evidence="2">The sequence shown here is derived from an EMBL/GenBank/DDBJ whole genome shotgun (WGS) entry which is preliminary data.</text>
</comment>
<feature type="transmembrane region" description="Helical" evidence="1">
    <location>
        <begin position="47"/>
        <end position="66"/>
    </location>
</feature>
<evidence type="ECO:0000313" key="2">
    <source>
        <dbReference type="EMBL" id="TYO94951.1"/>
    </source>
</evidence>
<evidence type="ECO:0000313" key="3">
    <source>
        <dbReference type="Proteomes" id="UP000323166"/>
    </source>
</evidence>
<sequence length="114" mass="11828">MASPRLKEPGQGGALSGARVLSFVFVVLTVGCSACLIAIMAGVPVGFASAIGGAVAGVVGFFILAFGSLYEVKTITCSACGQTDQTLKHIGTYNCFNCSTKYYVYDREVKSINA</sequence>
<gene>
    <name evidence="2" type="ORF">LX24_01967</name>
</gene>
<keyword evidence="3" id="KW-1185">Reference proteome</keyword>
<dbReference type="PROSITE" id="PS51257">
    <property type="entry name" value="PROKAR_LIPOPROTEIN"/>
    <property type="match status" value="1"/>
</dbReference>
<protein>
    <submittedName>
        <fullName evidence="2">Uncharacterized protein</fullName>
    </submittedName>
</protein>
<reference evidence="2 3" key="1">
    <citation type="submission" date="2019-07" db="EMBL/GenBank/DDBJ databases">
        <title>Genomic Encyclopedia of Type Strains, Phase I: the one thousand microbial genomes (KMG-I) project.</title>
        <authorList>
            <person name="Kyrpides N."/>
        </authorList>
    </citation>
    <scope>NUCLEOTIDE SEQUENCE [LARGE SCALE GENOMIC DNA]</scope>
    <source>
        <strain evidence="2 3">DSM 6562</strain>
    </source>
</reference>
<keyword evidence="1" id="KW-0812">Transmembrane</keyword>
<organism evidence="2 3">
    <name type="scientific">Desulfallas thermosapovorans DSM 6562</name>
    <dbReference type="NCBI Taxonomy" id="1121431"/>
    <lineage>
        <taxon>Bacteria</taxon>
        <taxon>Bacillati</taxon>
        <taxon>Bacillota</taxon>
        <taxon>Clostridia</taxon>
        <taxon>Eubacteriales</taxon>
        <taxon>Desulfallaceae</taxon>
        <taxon>Desulfallas</taxon>
    </lineage>
</organism>
<keyword evidence="1" id="KW-1133">Transmembrane helix</keyword>
<name>A0A5S4ZS58_9FIRM</name>
<dbReference type="Proteomes" id="UP000323166">
    <property type="component" value="Unassembled WGS sequence"/>
</dbReference>
<dbReference type="EMBL" id="VNHM01000010">
    <property type="protein sequence ID" value="TYO94951.1"/>
    <property type="molecule type" value="Genomic_DNA"/>
</dbReference>
<feature type="transmembrane region" description="Helical" evidence="1">
    <location>
        <begin position="20"/>
        <end position="41"/>
    </location>
</feature>
<proteinExistence type="predicted"/>
<keyword evidence="1" id="KW-0472">Membrane</keyword>
<evidence type="ECO:0000256" key="1">
    <source>
        <dbReference type="SAM" id="Phobius"/>
    </source>
</evidence>